<keyword evidence="2" id="KW-1185">Reference proteome</keyword>
<accession>A0ABX0H2A2</accession>
<gene>
    <name evidence="1" type="ORF">G9H71_22065</name>
</gene>
<feature type="non-terminal residue" evidence="1">
    <location>
        <position position="1"/>
    </location>
</feature>
<protein>
    <submittedName>
        <fullName evidence="1">Acetate/propionate family kinase</fullName>
    </submittedName>
</protein>
<dbReference type="GO" id="GO:0016301">
    <property type="term" value="F:kinase activity"/>
    <property type="evidence" value="ECO:0007669"/>
    <property type="project" value="UniProtKB-KW"/>
</dbReference>
<dbReference type="Proteomes" id="UP000800981">
    <property type="component" value="Unassembled WGS sequence"/>
</dbReference>
<comment type="caution">
    <text evidence="1">The sequence shown here is derived from an EMBL/GenBank/DDBJ whole genome shotgun (WGS) entry which is preliminary data.</text>
</comment>
<evidence type="ECO:0000313" key="2">
    <source>
        <dbReference type="Proteomes" id="UP000800981"/>
    </source>
</evidence>
<dbReference type="EMBL" id="JAANNP010000180">
    <property type="protein sequence ID" value="NHC16476.1"/>
    <property type="molecule type" value="Genomic_DNA"/>
</dbReference>
<name>A0ABX0H2A2_9ACTN</name>
<keyword evidence="1" id="KW-0808">Transferase</keyword>
<sequence length="45" mass="4512">VDTAAVADGRGDRDVSAPAASVRTLVVSAREDVEMARSVRAAAAA</sequence>
<organism evidence="1 2">
    <name type="scientific">Motilibacter deserti</name>
    <dbReference type="NCBI Taxonomy" id="2714956"/>
    <lineage>
        <taxon>Bacteria</taxon>
        <taxon>Bacillati</taxon>
        <taxon>Actinomycetota</taxon>
        <taxon>Actinomycetes</taxon>
        <taxon>Motilibacterales</taxon>
        <taxon>Motilibacteraceae</taxon>
        <taxon>Motilibacter</taxon>
    </lineage>
</organism>
<keyword evidence="1" id="KW-0418">Kinase</keyword>
<reference evidence="1 2" key="1">
    <citation type="submission" date="2020-03" db="EMBL/GenBank/DDBJ databases">
        <title>Two novel Motilibacter sp.</title>
        <authorList>
            <person name="Liu S."/>
        </authorList>
    </citation>
    <scope>NUCLEOTIDE SEQUENCE [LARGE SCALE GENOMIC DNA]</scope>
    <source>
        <strain evidence="1 2">E257</strain>
    </source>
</reference>
<evidence type="ECO:0000313" key="1">
    <source>
        <dbReference type="EMBL" id="NHC16476.1"/>
    </source>
</evidence>
<proteinExistence type="predicted"/>